<dbReference type="PANTHER" id="PTHR47336:SF2">
    <property type="entry name" value="TRANSCRIPTION FACTOR HMS1-RELATED"/>
    <property type="match status" value="1"/>
</dbReference>
<dbReference type="InterPro" id="IPR052099">
    <property type="entry name" value="Regulatory_TF_Diverse"/>
</dbReference>
<dbReference type="Gene3D" id="4.10.280.10">
    <property type="entry name" value="Helix-loop-helix DNA-binding domain"/>
    <property type="match status" value="1"/>
</dbReference>
<feature type="region of interest" description="Disordered" evidence="2">
    <location>
        <begin position="657"/>
        <end position="677"/>
    </location>
</feature>
<feature type="region of interest" description="Disordered" evidence="2">
    <location>
        <begin position="387"/>
        <end position="449"/>
    </location>
</feature>
<reference evidence="4" key="1">
    <citation type="journal article" date="2020" name="Stud. Mycol.">
        <title>101 Dothideomycetes genomes: a test case for predicting lifestyles and emergence of pathogens.</title>
        <authorList>
            <person name="Haridas S."/>
            <person name="Albert R."/>
            <person name="Binder M."/>
            <person name="Bloem J."/>
            <person name="Labutti K."/>
            <person name="Salamov A."/>
            <person name="Andreopoulos B."/>
            <person name="Baker S."/>
            <person name="Barry K."/>
            <person name="Bills G."/>
            <person name="Bluhm B."/>
            <person name="Cannon C."/>
            <person name="Castanera R."/>
            <person name="Culley D."/>
            <person name="Daum C."/>
            <person name="Ezra D."/>
            <person name="Gonzalez J."/>
            <person name="Henrissat B."/>
            <person name="Kuo A."/>
            <person name="Liang C."/>
            <person name="Lipzen A."/>
            <person name="Lutzoni F."/>
            <person name="Magnuson J."/>
            <person name="Mondo S."/>
            <person name="Nolan M."/>
            <person name="Ohm R."/>
            <person name="Pangilinan J."/>
            <person name="Park H.-J."/>
            <person name="Ramirez L."/>
            <person name="Alfaro M."/>
            <person name="Sun H."/>
            <person name="Tritt A."/>
            <person name="Yoshinaga Y."/>
            <person name="Zwiers L.-H."/>
            <person name="Turgeon B."/>
            <person name="Goodwin S."/>
            <person name="Spatafora J."/>
            <person name="Crous P."/>
            <person name="Grigoriev I."/>
        </authorList>
    </citation>
    <scope>NUCLEOTIDE SEQUENCE</scope>
    <source>
        <strain evidence="4">CBS 122368</strain>
    </source>
</reference>
<feature type="compositionally biased region" description="Polar residues" evidence="2">
    <location>
        <begin position="437"/>
        <end position="449"/>
    </location>
</feature>
<dbReference type="AlphaFoldDB" id="A0A6A6I8R3"/>
<protein>
    <recommendedName>
        <fullName evidence="3">BHLH domain-containing protein</fullName>
    </recommendedName>
</protein>
<dbReference type="GeneID" id="54580301"/>
<dbReference type="RefSeq" id="XP_033681472.1">
    <property type="nucleotide sequence ID" value="XM_033826971.1"/>
</dbReference>
<dbReference type="InterPro" id="IPR036638">
    <property type="entry name" value="HLH_DNA-bd_sf"/>
</dbReference>
<dbReference type="Pfam" id="PF00010">
    <property type="entry name" value="HLH"/>
    <property type="match status" value="1"/>
</dbReference>
<dbReference type="EMBL" id="ML987198">
    <property type="protein sequence ID" value="KAF2246468.1"/>
    <property type="molecule type" value="Genomic_DNA"/>
</dbReference>
<dbReference type="InterPro" id="IPR011598">
    <property type="entry name" value="bHLH_dom"/>
</dbReference>
<feature type="compositionally biased region" description="Low complexity" evidence="2">
    <location>
        <begin position="392"/>
        <end position="404"/>
    </location>
</feature>
<feature type="compositionally biased region" description="Polar residues" evidence="2">
    <location>
        <begin position="329"/>
        <end position="352"/>
    </location>
</feature>
<sequence length="740" mass="79901">MQQRSVSADSSPQTLLVDPCPPAIEASVPISKFRRFLHFGNGHGVEGWVPEAAHVSGYACGTCVQAVHRPVRRRRQRRLFIVPLTDRQASRRPACPARKRPSGQTARNVTPSSGLIPPAPPRPALHRCTEIRSTDENCACPGGLLHPTVPFCPGTVGSLEPRQGPLRALLEAAQQPSASAASGVAKRAELASAISTRAPGSEENVVLAPWPLPQTPYLLHHRLLPPQIHLHARAPSEPAAELIYLCPPAASGACISPQSHVSLGEPHRHPSVRRLSPDHRVSPLVQPPHPLTITMALNWNAFLTDDGFNIPNDPWQDITQPAHDPTTEMPKSSSTRSPASAEPESTLTNFDSLLNGTSADPYFDDSLFASNDYFLSDLEVLQPFGDAIAGGESTSESSPEPSTSIAFTGSSLSASQTPASLSTGSAQSPQMAPPQRPTVSRANTFPNPQYESMFPNNIESGFVEDLTFPNGPNGPPSSSKAGVDNTNNNNKASASTTVKRSHKSKPDILSACWTSPLCPNHDQEGPPPNPSTCGGGCAPFLFANEDALPTPTINNLLNEAQEVTPEDGVVEIKSHSRKRTESDASSSEPSGRQFLNKDTTEIQPRFKSESEDSPQAPAADDAKPKSRRRLPHNQVERKYRESLNTQLESLRRVVPSLQQNQRSCDGADIEDLPTPSKPSKAVILASATAYIKQMEKDKKGLADENQLLKTRIKALQALVKCEDCSLMQYVMELKINQQKA</sequence>
<name>A0A6A6I8R3_9PLEO</name>
<dbReference type="OrthoDB" id="2133190at2759"/>
<evidence type="ECO:0000313" key="5">
    <source>
        <dbReference type="Proteomes" id="UP000800094"/>
    </source>
</evidence>
<accession>A0A6A6I8R3</accession>
<feature type="region of interest" description="Disordered" evidence="2">
    <location>
        <begin position="560"/>
        <end position="641"/>
    </location>
</feature>
<feature type="compositionally biased region" description="Low complexity" evidence="2">
    <location>
        <begin position="485"/>
        <end position="497"/>
    </location>
</feature>
<gene>
    <name evidence="4" type="ORF">BU26DRAFT_507065</name>
</gene>
<dbReference type="CDD" id="cd11395">
    <property type="entry name" value="bHLHzip_SREBP_like"/>
    <property type="match status" value="1"/>
</dbReference>
<evidence type="ECO:0000313" key="4">
    <source>
        <dbReference type="EMBL" id="KAF2246468.1"/>
    </source>
</evidence>
<dbReference type="PANTHER" id="PTHR47336">
    <property type="entry name" value="TRANSCRIPTION FACTOR HMS1-RELATED"/>
    <property type="match status" value="1"/>
</dbReference>
<feature type="compositionally biased region" description="Polar residues" evidence="2">
    <location>
        <begin position="102"/>
        <end position="113"/>
    </location>
</feature>
<feature type="region of interest" description="Disordered" evidence="2">
    <location>
        <begin position="462"/>
        <end position="505"/>
    </location>
</feature>
<feature type="compositionally biased region" description="Basic and acidic residues" evidence="2">
    <location>
        <begin position="570"/>
        <end position="582"/>
    </location>
</feature>
<evidence type="ECO:0000259" key="3">
    <source>
        <dbReference type="PROSITE" id="PS50888"/>
    </source>
</evidence>
<dbReference type="GO" id="GO:0046983">
    <property type="term" value="F:protein dimerization activity"/>
    <property type="evidence" value="ECO:0007669"/>
    <property type="project" value="InterPro"/>
</dbReference>
<dbReference type="Proteomes" id="UP000800094">
    <property type="component" value="Unassembled WGS sequence"/>
</dbReference>
<organism evidence="4 5">
    <name type="scientific">Trematosphaeria pertusa</name>
    <dbReference type="NCBI Taxonomy" id="390896"/>
    <lineage>
        <taxon>Eukaryota</taxon>
        <taxon>Fungi</taxon>
        <taxon>Dikarya</taxon>
        <taxon>Ascomycota</taxon>
        <taxon>Pezizomycotina</taxon>
        <taxon>Dothideomycetes</taxon>
        <taxon>Pleosporomycetidae</taxon>
        <taxon>Pleosporales</taxon>
        <taxon>Massarineae</taxon>
        <taxon>Trematosphaeriaceae</taxon>
        <taxon>Trematosphaeria</taxon>
    </lineage>
</organism>
<dbReference type="PROSITE" id="PS50888">
    <property type="entry name" value="BHLH"/>
    <property type="match status" value="1"/>
</dbReference>
<feature type="region of interest" description="Disordered" evidence="2">
    <location>
        <begin position="90"/>
        <end position="125"/>
    </location>
</feature>
<evidence type="ECO:0000256" key="1">
    <source>
        <dbReference type="SAM" id="Coils"/>
    </source>
</evidence>
<proteinExistence type="predicted"/>
<feature type="domain" description="BHLH" evidence="3">
    <location>
        <begin position="627"/>
        <end position="694"/>
    </location>
</feature>
<dbReference type="SMART" id="SM00353">
    <property type="entry name" value="HLH"/>
    <property type="match status" value="1"/>
</dbReference>
<feature type="region of interest" description="Disordered" evidence="2">
    <location>
        <begin position="311"/>
        <end position="352"/>
    </location>
</feature>
<keyword evidence="1" id="KW-0175">Coiled coil</keyword>
<dbReference type="SUPFAM" id="SSF47459">
    <property type="entry name" value="HLH, helix-loop-helix DNA-binding domain"/>
    <property type="match status" value="1"/>
</dbReference>
<feature type="coiled-coil region" evidence="1">
    <location>
        <begin position="691"/>
        <end position="718"/>
    </location>
</feature>
<keyword evidence="5" id="KW-1185">Reference proteome</keyword>
<feature type="compositionally biased region" description="Basic and acidic residues" evidence="2">
    <location>
        <begin position="598"/>
        <end position="610"/>
    </location>
</feature>
<feature type="compositionally biased region" description="Polar residues" evidence="2">
    <location>
        <begin position="405"/>
        <end position="430"/>
    </location>
</feature>
<evidence type="ECO:0000256" key="2">
    <source>
        <dbReference type="SAM" id="MobiDB-lite"/>
    </source>
</evidence>